<dbReference type="EMBL" id="MU004195">
    <property type="protein sequence ID" value="KAF2491453.1"/>
    <property type="molecule type" value="Genomic_DNA"/>
</dbReference>
<dbReference type="Proteomes" id="UP000799750">
    <property type="component" value="Unassembled WGS sequence"/>
</dbReference>
<dbReference type="AlphaFoldDB" id="A0A6A6QIH2"/>
<evidence type="ECO:0000313" key="2">
    <source>
        <dbReference type="Proteomes" id="UP000799750"/>
    </source>
</evidence>
<reference evidence="1" key="1">
    <citation type="journal article" date="2020" name="Stud. Mycol.">
        <title>101 Dothideomycetes genomes: a test case for predicting lifestyles and emergence of pathogens.</title>
        <authorList>
            <person name="Haridas S."/>
            <person name="Albert R."/>
            <person name="Binder M."/>
            <person name="Bloem J."/>
            <person name="Labutti K."/>
            <person name="Salamov A."/>
            <person name="Andreopoulos B."/>
            <person name="Baker S."/>
            <person name="Barry K."/>
            <person name="Bills G."/>
            <person name="Bluhm B."/>
            <person name="Cannon C."/>
            <person name="Castanera R."/>
            <person name="Culley D."/>
            <person name="Daum C."/>
            <person name="Ezra D."/>
            <person name="Gonzalez J."/>
            <person name="Henrissat B."/>
            <person name="Kuo A."/>
            <person name="Liang C."/>
            <person name="Lipzen A."/>
            <person name="Lutzoni F."/>
            <person name="Magnuson J."/>
            <person name="Mondo S."/>
            <person name="Nolan M."/>
            <person name="Ohm R."/>
            <person name="Pangilinan J."/>
            <person name="Park H.-J."/>
            <person name="Ramirez L."/>
            <person name="Alfaro M."/>
            <person name="Sun H."/>
            <person name="Tritt A."/>
            <person name="Yoshinaga Y."/>
            <person name="Zwiers L.-H."/>
            <person name="Turgeon B."/>
            <person name="Goodwin S."/>
            <person name="Spatafora J."/>
            <person name="Crous P."/>
            <person name="Grigoriev I."/>
        </authorList>
    </citation>
    <scope>NUCLEOTIDE SEQUENCE</scope>
    <source>
        <strain evidence="1">CBS 269.34</strain>
    </source>
</reference>
<sequence length="119" mass="13040">MARRGATICFTPPSAHLVEARKRIGEQKRGFIPINSQARGRALRPRESHVLPLTATCFGLCCSGILHLGNERDRSRALRAPLPSIYYKTPTSLAETSSPAGFGSLEEQNRALHARMDLG</sequence>
<name>A0A6A6QIH2_9PEZI</name>
<organism evidence="1 2">
    <name type="scientific">Lophium mytilinum</name>
    <dbReference type="NCBI Taxonomy" id="390894"/>
    <lineage>
        <taxon>Eukaryota</taxon>
        <taxon>Fungi</taxon>
        <taxon>Dikarya</taxon>
        <taxon>Ascomycota</taxon>
        <taxon>Pezizomycotina</taxon>
        <taxon>Dothideomycetes</taxon>
        <taxon>Pleosporomycetidae</taxon>
        <taxon>Mytilinidiales</taxon>
        <taxon>Mytilinidiaceae</taxon>
        <taxon>Lophium</taxon>
    </lineage>
</organism>
<proteinExistence type="predicted"/>
<keyword evidence="2" id="KW-1185">Reference proteome</keyword>
<gene>
    <name evidence="1" type="ORF">BU16DRAFT_542571</name>
</gene>
<evidence type="ECO:0000313" key="1">
    <source>
        <dbReference type="EMBL" id="KAF2491453.1"/>
    </source>
</evidence>
<protein>
    <submittedName>
        <fullName evidence="1">Uncharacterized protein</fullName>
    </submittedName>
</protein>
<accession>A0A6A6QIH2</accession>